<dbReference type="OrthoDB" id="37975at10239"/>
<dbReference type="RefSeq" id="YP_008242091.1">
    <property type="nucleotide sequence ID" value="NC_021803.1"/>
</dbReference>
<evidence type="ECO:0000313" key="1">
    <source>
        <dbReference type="EMBL" id="AGO49676.1"/>
    </source>
</evidence>
<gene>
    <name evidence="1" type="ORF">Phi13:2_gp066</name>
</gene>
<evidence type="ECO:0000313" key="2">
    <source>
        <dbReference type="Proteomes" id="UP000014736"/>
    </source>
</evidence>
<keyword evidence="2" id="KW-1185">Reference proteome</keyword>
<dbReference type="Proteomes" id="UP000014736">
    <property type="component" value="Segment"/>
</dbReference>
<organism evidence="1 2">
    <name type="scientific">Cellulophaga phage phi13:2</name>
    <dbReference type="NCBI Taxonomy" id="1328030"/>
    <lineage>
        <taxon>Viruses</taxon>
        <taxon>Duplodnaviria</taxon>
        <taxon>Heunggongvirae</taxon>
        <taxon>Uroviricota</taxon>
        <taxon>Caudoviricetes</taxon>
        <taxon>Pachyviridae</taxon>
        <taxon>Baltivirus</taxon>
        <taxon>Baltivirus phi13duo</taxon>
    </lineage>
</organism>
<proteinExistence type="predicted"/>
<dbReference type="KEGG" id="vg:16881411"/>
<sequence>MFPKEKAKELVNKFKKHAESYCSMSSGLERLSIANTILMNSKQCAKICVKEIITELNSIESKDLSDLQFWNEVDYEIDSIQNID</sequence>
<reference evidence="1 2" key="1">
    <citation type="journal article" date="2013" name="Proc. Natl. Acad. Sci. U.S.A.">
        <title>Twelve previously unknown phage genera are ubiquitous in global oceans.</title>
        <authorList>
            <person name="Holmfeldt K."/>
            <person name="Solonenko N."/>
            <person name="Shah M."/>
            <person name="Corrier K."/>
            <person name="Riemann L."/>
            <person name="Verberkmoes N.C."/>
            <person name="Sullivan M.B."/>
        </authorList>
    </citation>
    <scope>NUCLEOTIDE SEQUENCE [LARGE SCALE GENOMIC DNA]</scope>
    <source>
        <strain evidence="1">Phi13:2</strain>
    </source>
</reference>
<dbReference type="GeneID" id="16881411"/>
<name>S0A2P0_9CAUD</name>
<accession>S0A2P0</accession>
<reference evidence="2" key="2">
    <citation type="submission" date="2013-03" db="EMBL/GenBank/DDBJ databases">
        <title>The Cellulophaga phages: a novel, diverse, and globally ubiquitous model system.</title>
        <authorList>
            <person name="Holmfeldt K."/>
            <person name="Solonenko N."/>
            <person name="Shah M."/>
            <person name="Corrier K."/>
            <person name="Riemann L."/>
            <person name="VerBerkmoes N.C."/>
            <person name="Sullivan M.B."/>
        </authorList>
    </citation>
    <scope>NUCLEOTIDE SEQUENCE [LARGE SCALE GENOMIC DNA]</scope>
</reference>
<dbReference type="EMBL" id="KC821633">
    <property type="protein sequence ID" value="AGO49676.1"/>
    <property type="molecule type" value="Genomic_DNA"/>
</dbReference>
<protein>
    <submittedName>
        <fullName evidence="1">Uncharacterized protein</fullName>
    </submittedName>
</protein>